<dbReference type="AlphaFoldDB" id="A0A3D9XTC2"/>
<gene>
    <name evidence="2" type="ORF">BDD41_0833</name>
</gene>
<accession>A0A3D9XTC2</accession>
<feature type="transmembrane region" description="Helical" evidence="1">
    <location>
        <begin position="12"/>
        <end position="31"/>
    </location>
</feature>
<organism evidence="2 3">
    <name type="scientific">Paracoccus versutus</name>
    <name type="common">Thiobacillus versutus</name>
    <dbReference type="NCBI Taxonomy" id="34007"/>
    <lineage>
        <taxon>Bacteria</taxon>
        <taxon>Pseudomonadati</taxon>
        <taxon>Pseudomonadota</taxon>
        <taxon>Alphaproteobacteria</taxon>
        <taxon>Rhodobacterales</taxon>
        <taxon>Paracoccaceae</taxon>
        <taxon>Paracoccus</taxon>
    </lineage>
</organism>
<protein>
    <submittedName>
        <fullName evidence="2">Uncharacterized protein</fullName>
    </submittedName>
</protein>
<evidence type="ECO:0000256" key="1">
    <source>
        <dbReference type="SAM" id="Phobius"/>
    </source>
</evidence>
<dbReference type="Proteomes" id="UP000256941">
    <property type="component" value="Unassembled WGS sequence"/>
</dbReference>
<keyword evidence="1" id="KW-1133">Transmembrane helix</keyword>
<reference evidence="2 3" key="1">
    <citation type="submission" date="2018-08" db="EMBL/GenBank/DDBJ databases">
        <title>Genomic Encyclopedia of Archaeal and Bacterial Type Strains, Phase II (KMG-II): from individual species to whole genera.</title>
        <authorList>
            <person name="Goeker M."/>
        </authorList>
    </citation>
    <scope>NUCLEOTIDE SEQUENCE [LARGE SCALE GENOMIC DNA]</scope>
    <source>
        <strain evidence="2 3">DSM 17099</strain>
    </source>
</reference>
<name>A0A3D9XTC2_PARVE</name>
<evidence type="ECO:0000313" key="2">
    <source>
        <dbReference type="EMBL" id="REF72363.1"/>
    </source>
</evidence>
<dbReference type="EMBL" id="QTUJ01000001">
    <property type="protein sequence ID" value="REF72363.1"/>
    <property type="molecule type" value="Genomic_DNA"/>
</dbReference>
<comment type="caution">
    <text evidence="2">The sequence shown here is derived from an EMBL/GenBank/DDBJ whole genome shotgun (WGS) entry which is preliminary data.</text>
</comment>
<evidence type="ECO:0000313" key="3">
    <source>
        <dbReference type="Proteomes" id="UP000256941"/>
    </source>
</evidence>
<proteinExistence type="predicted"/>
<keyword evidence="1" id="KW-0812">Transmembrane</keyword>
<sequence>MQNRLKVAERLLFVLAAIITILAGLHDLGLWPF</sequence>
<keyword evidence="1" id="KW-0472">Membrane</keyword>